<reference evidence="1 2" key="1">
    <citation type="submission" date="2017-06" db="EMBL/GenBank/DDBJ databases">
        <authorList>
            <person name="Kim H.J."/>
            <person name="Triplett B.A."/>
        </authorList>
    </citation>
    <scope>NUCLEOTIDE SEQUENCE [LARGE SCALE GENOMIC DNA]</scope>
    <source>
        <strain evidence="1 2">DSM 29052</strain>
    </source>
</reference>
<accession>A0A238Z4G8</accession>
<proteinExistence type="predicted"/>
<sequence length="86" mass="9605">MPTMPETVTHQHLLRAMDALMDHAEAVEVALARQIRPLVDRDLAIVFCDLTTVRIHGEGDMGEDLRAFGLNKENRPASAPEEMCHV</sequence>
<dbReference type="AlphaFoldDB" id="A0A238Z4G8"/>
<protein>
    <submittedName>
        <fullName evidence="1">Uncharacterized protein</fullName>
    </submittedName>
</protein>
<dbReference type="Proteomes" id="UP000198417">
    <property type="component" value="Unassembled WGS sequence"/>
</dbReference>
<name>A0A238Z4G8_9RHOB</name>
<dbReference type="EMBL" id="FZNN01000024">
    <property type="protein sequence ID" value="SNR78226.1"/>
    <property type="molecule type" value="Genomic_DNA"/>
</dbReference>
<organism evidence="1 2">
    <name type="scientific">Puniceibacterium sediminis</name>
    <dbReference type="NCBI Taxonomy" id="1608407"/>
    <lineage>
        <taxon>Bacteria</taxon>
        <taxon>Pseudomonadati</taxon>
        <taxon>Pseudomonadota</taxon>
        <taxon>Alphaproteobacteria</taxon>
        <taxon>Rhodobacterales</taxon>
        <taxon>Paracoccaceae</taxon>
        <taxon>Puniceibacterium</taxon>
    </lineage>
</organism>
<gene>
    <name evidence="1" type="ORF">SAMN06265370_12417</name>
</gene>
<evidence type="ECO:0000313" key="1">
    <source>
        <dbReference type="EMBL" id="SNR78226.1"/>
    </source>
</evidence>
<keyword evidence="2" id="KW-1185">Reference proteome</keyword>
<evidence type="ECO:0000313" key="2">
    <source>
        <dbReference type="Proteomes" id="UP000198417"/>
    </source>
</evidence>